<dbReference type="Pfam" id="PF13424">
    <property type="entry name" value="TPR_12"/>
    <property type="match status" value="1"/>
</dbReference>
<keyword evidence="7 8" id="KW-0802">TPR repeat</keyword>
<comment type="caution">
    <text evidence="11">The sequence shown here is derived from an EMBL/GenBank/DDBJ whole genome shotgun (WGS) entry which is preliminary data.</text>
</comment>
<dbReference type="Pfam" id="PF13432">
    <property type="entry name" value="TPR_16"/>
    <property type="match status" value="1"/>
</dbReference>
<evidence type="ECO:0000256" key="5">
    <source>
        <dbReference type="ARBA" id="ARBA00022679"/>
    </source>
</evidence>
<dbReference type="InterPro" id="IPR051939">
    <property type="entry name" value="Glycosyltr_41/O-GlcNAc_trsf"/>
</dbReference>
<gene>
    <name evidence="11" type="ORF">J3U88_10945</name>
</gene>
<evidence type="ECO:0000256" key="8">
    <source>
        <dbReference type="PROSITE-ProRule" id="PRU00339"/>
    </source>
</evidence>
<dbReference type="PANTHER" id="PTHR44835:SF1">
    <property type="entry name" value="PROTEIN O-GLCNAC TRANSFERASE"/>
    <property type="match status" value="1"/>
</dbReference>
<keyword evidence="12" id="KW-1185">Reference proteome</keyword>
<dbReference type="InterPro" id="IPR029489">
    <property type="entry name" value="OGT/SEC/SPY_C"/>
</dbReference>
<evidence type="ECO:0000256" key="7">
    <source>
        <dbReference type="ARBA" id="ARBA00022803"/>
    </source>
</evidence>
<evidence type="ECO:0000256" key="2">
    <source>
        <dbReference type="ARBA" id="ARBA00005386"/>
    </source>
</evidence>
<evidence type="ECO:0000259" key="10">
    <source>
        <dbReference type="Pfam" id="PF13844"/>
    </source>
</evidence>
<sequence>MSSKSKKRDKKKKKPAQPPRKIYPEKAEAQYREAAVAYQRGDMAQAEGFVKKALALDPGNPGSLNLKALFHCARGEISQGLNVIKRALAIKPSSHFYHNTRGNLLVAREDWDEALQAYRAALRFEPGFVDAQANLGYCLLRAGRLGQSKTALEKALAANRDHFDALSHYGRYHMTLGDYDAAGKYYERAHAVAPNHAMAHGNLGLIEALKGRLSEALVHYQKSLSLEPRAEVHNNTGNCLKELKRYDEAAAQFRLAVTLDPSYVKARANLGDLLQDQGDWQAARAEYQAAFEQSGAAWYLFKAVTVLPVIAADAAEIESAHAAMRAGLSQLETMDLNFPEPLGNLNRTLFFLAYGGAPVRDLQCQAARVLRRACPALSYRAEHVAAPTPRQDGRIAVGFISRYLRNHTIGRLYRHLISGLPRDRFHVTLFVHEQSHDDLVQGLAAEVDQTLSFPSHLARARDVVAGARCDLLFYLDIGMDIGTYLLAFMRLAPIQLATIGHPVTSGIETIDYFVSSRGMEPENAAEHYSEELLLTEVPAMVIEPPRFQTKTRADFGLDPAGRYFVCPQSLFKFHPDYDPILRDLLAADEKAELLLIEGAFPRWRTLLMQRWARTLGDLTARIRWLPRMSQSDFVSLIQLADVMLDPHHFGGGMTSYEALSVGTPVVTRPGSMMCGRVTDAMYRRIGLTGLTVADDAAYVARATTLAADPGAREAVVAEMTRLKDAAFMDGEAVAQVAELLRSVYERGPRPRELW</sequence>
<feature type="repeat" description="TPR" evidence="8">
    <location>
        <begin position="95"/>
        <end position="128"/>
    </location>
</feature>
<feature type="repeat" description="TPR" evidence="8">
    <location>
        <begin position="230"/>
        <end position="263"/>
    </location>
</feature>
<dbReference type="RefSeq" id="WP_207858795.1">
    <property type="nucleotide sequence ID" value="NZ_JAFREP010000008.1"/>
</dbReference>
<evidence type="ECO:0000256" key="6">
    <source>
        <dbReference type="ARBA" id="ARBA00022737"/>
    </source>
</evidence>
<dbReference type="Gene3D" id="1.25.40.10">
    <property type="entry name" value="Tetratricopeptide repeat domain"/>
    <property type="match status" value="2"/>
</dbReference>
<dbReference type="InterPro" id="IPR013105">
    <property type="entry name" value="TPR_2"/>
</dbReference>
<dbReference type="SUPFAM" id="SSF48452">
    <property type="entry name" value="TPR-like"/>
    <property type="match status" value="1"/>
</dbReference>
<feature type="repeat" description="TPR" evidence="8">
    <location>
        <begin position="27"/>
        <end position="60"/>
    </location>
</feature>
<organism evidence="11 12">
    <name type="scientific">Acanthopleuribacter pedis</name>
    <dbReference type="NCBI Taxonomy" id="442870"/>
    <lineage>
        <taxon>Bacteria</taxon>
        <taxon>Pseudomonadati</taxon>
        <taxon>Acidobacteriota</taxon>
        <taxon>Holophagae</taxon>
        <taxon>Acanthopleuribacterales</taxon>
        <taxon>Acanthopleuribacteraceae</taxon>
        <taxon>Acanthopleuribacter</taxon>
    </lineage>
</organism>
<dbReference type="InterPro" id="IPR011990">
    <property type="entry name" value="TPR-like_helical_dom_sf"/>
</dbReference>
<dbReference type="PROSITE" id="PS50005">
    <property type="entry name" value="TPR"/>
    <property type="match status" value="4"/>
</dbReference>
<accession>A0A8J7U3P3</accession>
<evidence type="ECO:0000256" key="3">
    <source>
        <dbReference type="ARBA" id="ARBA00011970"/>
    </source>
</evidence>
<dbReference type="SMART" id="SM00028">
    <property type="entry name" value="TPR"/>
    <property type="match status" value="8"/>
</dbReference>
<dbReference type="PANTHER" id="PTHR44835">
    <property type="entry name" value="UDP-N-ACETYLGLUCOSAMINE--PEPTIDE N-ACETYLGLUCOSAMINYLTRANSFERASE SPINDLY-RELATED"/>
    <property type="match status" value="1"/>
</dbReference>
<dbReference type="InterPro" id="IPR019734">
    <property type="entry name" value="TPR_rpt"/>
</dbReference>
<feature type="domain" description="O-GlcNAc transferase C-terminal" evidence="10">
    <location>
        <begin position="389"/>
        <end position="533"/>
    </location>
</feature>
<evidence type="ECO:0000256" key="1">
    <source>
        <dbReference type="ARBA" id="ARBA00004922"/>
    </source>
</evidence>
<name>A0A8J7U3P3_9BACT</name>
<proteinExistence type="inferred from homology"/>
<comment type="similarity">
    <text evidence="2">Belongs to the glycosyltransferase 41 family. O-GlcNAc transferase subfamily.</text>
</comment>
<reference evidence="11" key="1">
    <citation type="submission" date="2021-03" db="EMBL/GenBank/DDBJ databases">
        <authorList>
            <person name="Wang G."/>
        </authorList>
    </citation>
    <scope>NUCLEOTIDE SEQUENCE</scope>
    <source>
        <strain evidence="11">KCTC 12899</strain>
    </source>
</reference>
<dbReference type="Gene3D" id="3.40.50.11380">
    <property type="match status" value="1"/>
</dbReference>
<feature type="region of interest" description="Disordered" evidence="9">
    <location>
        <begin position="1"/>
        <end position="25"/>
    </location>
</feature>
<evidence type="ECO:0000256" key="4">
    <source>
        <dbReference type="ARBA" id="ARBA00022676"/>
    </source>
</evidence>
<dbReference type="Pfam" id="PF14559">
    <property type="entry name" value="TPR_19"/>
    <property type="match status" value="1"/>
</dbReference>
<dbReference type="AlphaFoldDB" id="A0A8J7U3P3"/>
<feature type="compositionally biased region" description="Basic residues" evidence="9">
    <location>
        <begin position="1"/>
        <end position="15"/>
    </location>
</feature>
<dbReference type="Pfam" id="PF07719">
    <property type="entry name" value="TPR_2"/>
    <property type="match status" value="1"/>
</dbReference>
<dbReference type="Pfam" id="PF13844">
    <property type="entry name" value="Glyco_transf_41"/>
    <property type="match status" value="2"/>
</dbReference>
<evidence type="ECO:0000313" key="11">
    <source>
        <dbReference type="EMBL" id="MBO1318974.1"/>
    </source>
</evidence>
<dbReference type="Gene3D" id="3.40.50.2000">
    <property type="entry name" value="Glycogen Phosphorylase B"/>
    <property type="match status" value="1"/>
</dbReference>
<feature type="domain" description="O-GlcNAc transferase C-terminal" evidence="10">
    <location>
        <begin position="551"/>
        <end position="721"/>
    </location>
</feature>
<feature type="repeat" description="TPR" evidence="8">
    <location>
        <begin position="163"/>
        <end position="196"/>
    </location>
</feature>
<dbReference type="SUPFAM" id="SSF53756">
    <property type="entry name" value="UDP-Glycosyltransferase/glycogen phosphorylase"/>
    <property type="match status" value="1"/>
</dbReference>
<keyword evidence="6" id="KW-0677">Repeat</keyword>
<protein>
    <recommendedName>
        <fullName evidence="3">protein O-GlcNAc transferase</fullName>
        <ecNumber evidence="3">2.4.1.255</ecNumber>
    </recommendedName>
</protein>
<evidence type="ECO:0000313" key="12">
    <source>
        <dbReference type="Proteomes" id="UP000664417"/>
    </source>
</evidence>
<dbReference type="EC" id="2.4.1.255" evidence="3"/>
<keyword evidence="4" id="KW-0328">Glycosyltransferase</keyword>
<evidence type="ECO:0000256" key="9">
    <source>
        <dbReference type="SAM" id="MobiDB-lite"/>
    </source>
</evidence>
<dbReference type="Proteomes" id="UP000664417">
    <property type="component" value="Unassembled WGS sequence"/>
</dbReference>
<dbReference type="EMBL" id="JAFREP010000008">
    <property type="protein sequence ID" value="MBO1318974.1"/>
    <property type="molecule type" value="Genomic_DNA"/>
</dbReference>
<dbReference type="GO" id="GO:0097363">
    <property type="term" value="F:protein O-acetylglucosaminyltransferase activity"/>
    <property type="evidence" value="ECO:0007669"/>
    <property type="project" value="UniProtKB-EC"/>
</dbReference>
<keyword evidence="5" id="KW-0808">Transferase</keyword>
<comment type="pathway">
    <text evidence="1">Protein modification; protein glycosylation.</text>
</comment>